<dbReference type="FunFam" id="3.40.1010.10:FF:000007">
    <property type="entry name" value="Ribosomal RNA small subunit methyltransferase I"/>
    <property type="match status" value="1"/>
</dbReference>
<dbReference type="InterPro" id="IPR000878">
    <property type="entry name" value="4pyrrol_Mease"/>
</dbReference>
<organism evidence="8 9">
    <name type="scientific">Candidatus Nomurabacteria bacterium RIFCSPHIGHO2_02_FULL_38_15</name>
    <dbReference type="NCBI Taxonomy" id="1801752"/>
    <lineage>
        <taxon>Bacteria</taxon>
        <taxon>Candidatus Nomuraibacteriota</taxon>
    </lineage>
</organism>
<evidence type="ECO:0000256" key="3">
    <source>
        <dbReference type="ARBA" id="ARBA00022603"/>
    </source>
</evidence>
<comment type="function">
    <text evidence="6">Catalyzes the 2'-O-methylation of the ribose of cytidine 1402 (C1402) in 16S rRNA.</text>
</comment>
<evidence type="ECO:0000256" key="2">
    <source>
        <dbReference type="ARBA" id="ARBA00022552"/>
    </source>
</evidence>
<dbReference type="PROSITE" id="PS01296">
    <property type="entry name" value="RSMI"/>
    <property type="match status" value="1"/>
</dbReference>
<comment type="subcellular location">
    <subcellularLocation>
        <location evidence="6">Cytoplasm</location>
    </subcellularLocation>
</comment>
<dbReference type="InterPro" id="IPR035996">
    <property type="entry name" value="4pyrrol_Methylase_sf"/>
</dbReference>
<keyword evidence="2 6" id="KW-0698">rRNA processing</keyword>
<keyword evidence="5 6" id="KW-0949">S-adenosyl-L-methionine</keyword>
<comment type="caution">
    <text evidence="8">The sequence shown here is derived from an EMBL/GenBank/DDBJ whole genome shotgun (WGS) entry which is preliminary data.</text>
</comment>
<dbReference type="InterPro" id="IPR014776">
    <property type="entry name" value="4pyrrole_Mease_sub2"/>
</dbReference>
<keyword evidence="4 6" id="KW-0808">Transferase</keyword>
<reference evidence="8 9" key="1">
    <citation type="journal article" date="2016" name="Nat. Commun.">
        <title>Thousands of microbial genomes shed light on interconnected biogeochemical processes in an aquifer system.</title>
        <authorList>
            <person name="Anantharaman K."/>
            <person name="Brown C.T."/>
            <person name="Hug L.A."/>
            <person name="Sharon I."/>
            <person name="Castelle C.J."/>
            <person name="Probst A.J."/>
            <person name="Thomas B.C."/>
            <person name="Singh A."/>
            <person name="Wilkins M.J."/>
            <person name="Karaoz U."/>
            <person name="Brodie E.L."/>
            <person name="Williams K.H."/>
            <person name="Hubbard S.S."/>
            <person name="Banfield J.F."/>
        </authorList>
    </citation>
    <scope>NUCLEOTIDE SEQUENCE [LARGE SCALE GENOMIC DNA]</scope>
</reference>
<comment type="catalytic activity">
    <reaction evidence="6">
        <text>cytidine(1402) in 16S rRNA + S-adenosyl-L-methionine = 2'-O-methylcytidine(1402) in 16S rRNA + S-adenosyl-L-homocysteine + H(+)</text>
        <dbReference type="Rhea" id="RHEA:42924"/>
        <dbReference type="Rhea" id="RHEA-COMP:10285"/>
        <dbReference type="Rhea" id="RHEA-COMP:10286"/>
        <dbReference type="ChEBI" id="CHEBI:15378"/>
        <dbReference type="ChEBI" id="CHEBI:57856"/>
        <dbReference type="ChEBI" id="CHEBI:59789"/>
        <dbReference type="ChEBI" id="CHEBI:74495"/>
        <dbReference type="ChEBI" id="CHEBI:82748"/>
        <dbReference type="EC" id="2.1.1.198"/>
    </reaction>
</comment>
<evidence type="ECO:0000256" key="6">
    <source>
        <dbReference type="HAMAP-Rule" id="MF_01877"/>
    </source>
</evidence>
<protein>
    <recommendedName>
        <fullName evidence="6">Ribosomal RNA small subunit methyltransferase I</fullName>
        <ecNumber evidence="6">2.1.1.198</ecNumber>
    </recommendedName>
    <alternativeName>
        <fullName evidence="6">16S rRNA 2'-O-ribose C1402 methyltransferase</fullName>
    </alternativeName>
    <alternativeName>
        <fullName evidence="6">rRNA (cytidine-2'-O-)-methyltransferase RsmI</fullName>
    </alternativeName>
</protein>
<name>A0A1F6VR65_9BACT</name>
<dbReference type="Gene3D" id="3.30.950.10">
    <property type="entry name" value="Methyltransferase, Cobalt-precorrin-4 Transmethylase, Domain 2"/>
    <property type="match status" value="1"/>
</dbReference>
<dbReference type="EC" id="2.1.1.198" evidence="6"/>
<dbReference type="InterPro" id="IPR014777">
    <property type="entry name" value="4pyrrole_Mease_sub1"/>
</dbReference>
<evidence type="ECO:0000313" key="8">
    <source>
        <dbReference type="EMBL" id="OGI72062.1"/>
    </source>
</evidence>
<dbReference type="STRING" id="1801752.A3J61_01595"/>
<dbReference type="GO" id="GO:0005737">
    <property type="term" value="C:cytoplasm"/>
    <property type="evidence" value="ECO:0007669"/>
    <property type="project" value="UniProtKB-SubCell"/>
</dbReference>
<dbReference type="HAMAP" id="MF_01877">
    <property type="entry name" value="16SrRNA_methyltr_I"/>
    <property type="match status" value="1"/>
</dbReference>
<keyword evidence="3 6" id="KW-0489">Methyltransferase</keyword>
<dbReference type="SUPFAM" id="SSF53790">
    <property type="entry name" value="Tetrapyrrole methylase"/>
    <property type="match status" value="1"/>
</dbReference>
<dbReference type="Proteomes" id="UP000179686">
    <property type="component" value="Unassembled WGS sequence"/>
</dbReference>
<comment type="similarity">
    <text evidence="6">Belongs to the methyltransferase superfamily. RsmI family.</text>
</comment>
<evidence type="ECO:0000313" key="9">
    <source>
        <dbReference type="Proteomes" id="UP000179686"/>
    </source>
</evidence>
<keyword evidence="1 6" id="KW-0963">Cytoplasm</keyword>
<dbReference type="EMBL" id="MFUC01000013">
    <property type="protein sequence ID" value="OGI72062.1"/>
    <property type="molecule type" value="Genomic_DNA"/>
</dbReference>
<dbReference type="NCBIfam" id="TIGR00096">
    <property type="entry name" value="16S rRNA (cytidine(1402)-2'-O)-methyltransferase"/>
    <property type="match status" value="1"/>
</dbReference>
<evidence type="ECO:0000259" key="7">
    <source>
        <dbReference type="Pfam" id="PF00590"/>
    </source>
</evidence>
<dbReference type="InterPro" id="IPR008189">
    <property type="entry name" value="rRNA_ssu_MeTfrase_I"/>
</dbReference>
<dbReference type="AlphaFoldDB" id="A0A1F6VR65"/>
<dbReference type="InterPro" id="IPR018063">
    <property type="entry name" value="SAM_MeTrfase_RsmI_CS"/>
</dbReference>
<dbReference type="PIRSF" id="PIRSF005917">
    <property type="entry name" value="MTase_YraL"/>
    <property type="match status" value="1"/>
</dbReference>
<dbReference type="PANTHER" id="PTHR46111:SF1">
    <property type="entry name" value="RIBOSOMAL RNA SMALL SUBUNIT METHYLTRANSFERASE I"/>
    <property type="match status" value="1"/>
</dbReference>
<dbReference type="Gene3D" id="3.40.1010.10">
    <property type="entry name" value="Cobalt-precorrin-4 Transmethylase, Domain 1"/>
    <property type="match status" value="1"/>
</dbReference>
<dbReference type="CDD" id="cd11648">
    <property type="entry name" value="RsmI"/>
    <property type="match status" value="1"/>
</dbReference>
<accession>A0A1F6VR65</accession>
<proteinExistence type="inferred from homology"/>
<gene>
    <name evidence="6" type="primary">rsmI</name>
    <name evidence="8" type="ORF">A3J61_01595</name>
</gene>
<evidence type="ECO:0000256" key="1">
    <source>
        <dbReference type="ARBA" id="ARBA00022490"/>
    </source>
</evidence>
<dbReference type="Pfam" id="PF00590">
    <property type="entry name" value="TP_methylase"/>
    <property type="match status" value="1"/>
</dbReference>
<evidence type="ECO:0000256" key="5">
    <source>
        <dbReference type="ARBA" id="ARBA00022691"/>
    </source>
</evidence>
<dbReference type="PANTHER" id="PTHR46111">
    <property type="entry name" value="RIBOSOMAL RNA SMALL SUBUNIT METHYLTRANSFERASE I"/>
    <property type="match status" value="1"/>
</dbReference>
<feature type="domain" description="Tetrapyrrole methylase" evidence="7">
    <location>
        <begin position="8"/>
        <end position="208"/>
    </location>
</feature>
<evidence type="ECO:0000256" key="4">
    <source>
        <dbReference type="ARBA" id="ARBA00022679"/>
    </source>
</evidence>
<sequence length="229" mass="25284">MPNTNTGTLYVVATPIGNLEDITLRAVRVLNEVDMILCEDTRTTGILLAHYKIKNKLTSYHSHTNTNKQAKIIDELLAGAVYALVSDAGTPGISDPGSLLINEAHKNNITVVPIPGASAVTALISASGITGNQFAFWGFVPQKKGRESFLKNLLESEIPVVIYESNHRILKLFEWFNKNSKKQESRFIVGRELTKMFETIILGTAQEVLNYLKSSPKNIKGEFVIIAQK</sequence>
<dbReference type="GO" id="GO:0070677">
    <property type="term" value="F:rRNA (cytosine-2'-O-)-methyltransferase activity"/>
    <property type="evidence" value="ECO:0007669"/>
    <property type="project" value="UniProtKB-UniRule"/>
</dbReference>